<dbReference type="SUPFAM" id="SSF48619">
    <property type="entry name" value="Phospholipase A2, PLA2"/>
    <property type="match status" value="1"/>
</dbReference>
<dbReference type="Pfam" id="PF08398">
    <property type="entry name" value="Phospholip_A2_4"/>
    <property type="match status" value="1"/>
</dbReference>
<protein>
    <submittedName>
        <fullName evidence="2">Parvovirus coat protein VP1-like protein</fullName>
    </submittedName>
</protein>
<dbReference type="Proteomes" id="UP001589738">
    <property type="component" value="Unassembled WGS sequence"/>
</dbReference>
<reference evidence="2 3" key="1">
    <citation type="submission" date="2024-09" db="EMBL/GenBank/DDBJ databases">
        <authorList>
            <person name="Sun Q."/>
            <person name="Mori K."/>
        </authorList>
    </citation>
    <scope>NUCLEOTIDE SEQUENCE [LARGE SCALE GENOMIC DNA]</scope>
    <source>
        <strain evidence="2 3">CGMCC 1.9126</strain>
    </source>
</reference>
<dbReference type="Gene3D" id="1.20.90.10">
    <property type="entry name" value="Phospholipase A2 domain"/>
    <property type="match status" value="1"/>
</dbReference>
<sequence length="82" mass="9447">MPCYPGYRYCGPGCSGPGRPVNQLDALCMKHDACLRRYGSHRMCDEIFMQRMIPIRNQRNKMGRDAAIMSGFMNLKRMFSAH</sequence>
<dbReference type="RefSeq" id="WP_340903891.1">
    <property type="nucleotide sequence ID" value="NZ_JBHLUU010000096.1"/>
</dbReference>
<proteinExistence type="predicted"/>
<dbReference type="InterPro" id="IPR013607">
    <property type="entry name" value="Phospholipase_A2-like"/>
</dbReference>
<evidence type="ECO:0000259" key="1">
    <source>
        <dbReference type="Pfam" id="PF08398"/>
    </source>
</evidence>
<evidence type="ECO:0000313" key="3">
    <source>
        <dbReference type="Proteomes" id="UP001589738"/>
    </source>
</evidence>
<dbReference type="EMBL" id="JBHLUU010000096">
    <property type="protein sequence ID" value="MFC0476226.1"/>
    <property type="molecule type" value="Genomic_DNA"/>
</dbReference>
<feature type="domain" description="Phospholipase A2-like" evidence="1">
    <location>
        <begin position="5"/>
        <end position="38"/>
    </location>
</feature>
<gene>
    <name evidence="2" type="ORF">ACFFHF_13385</name>
</gene>
<dbReference type="InterPro" id="IPR036444">
    <property type="entry name" value="PLipase_A2_dom_sf"/>
</dbReference>
<keyword evidence="3" id="KW-1185">Reference proteome</keyword>
<comment type="caution">
    <text evidence="2">The sequence shown here is derived from an EMBL/GenBank/DDBJ whole genome shotgun (WGS) entry which is preliminary data.</text>
</comment>
<name>A0ABV6KSC6_9BACI</name>
<organism evidence="2 3">
    <name type="scientific">Robertmurraya beringensis</name>
    <dbReference type="NCBI Taxonomy" id="641660"/>
    <lineage>
        <taxon>Bacteria</taxon>
        <taxon>Bacillati</taxon>
        <taxon>Bacillota</taxon>
        <taxon>Bacilli</taxon>
        <taxon>Bacillales</taxon>
        <taxon>Bacillaceae</taxon>
        <taxon>Robertmurraya</taxon>
    </lineage>
</organism>
<accession>A0ABV6KSC6</accession>
<evidence type="ECO:0000313" key="2">
    <source>
        <dbReference type="EMBL" id="MFC0476226.1"/>
    </source>
</evidence>